<dbReference type="PANTHER" id="PTHR45947">
    <property type="entry name" value="SULFOQUINOVOSYL TRANSFERASE SQD2"/>
    <property type="match status" value="1"/>
</dbReference>
<name>A0A316FTV3_9ACTN</name>
<dbReference type="GO" id="GO:1901137">
    <property type="term" value="P:carbohydrate derivative biosynthetic process"/>
    <property type="evidence" value="ECO:0007669"/>
    <property type="project" value="UniProtKB-ARBA"/>
</dbReference>
<feature type="transmembrane region" description="Helical" evidence="4">
    <location>
        <begin position="323"/>
        <end position="348"/>
    </location>
</feature>
<proteinExistence type="predicted"/>
<dbReference type="Gene3D" id="3.40.50.2000">
    <property type="entry name" value="Glycogen Phosphorylase B"/>
    <property type="match status" value="2"/>
</dbReference>
<dbReference type="SUPFAM" id="SSF53756">
    <property type="entry name" value="UDP-Glycosyltransferase/glycogen phosphorylase"/>
    <property type="match status" value="1"/>
</dbReference>
<keyword evidence="2 7" id="KW-0808">Transferase</keyword>
<dbReference type="PANTHER" id="PTHR45947:SF3">
    <property type="entry name" value="SULFOQUINOVOSYL TRANSFERASE SQD2"/>
    <property type="match status" value="1"/>
</dbReference>
<keyword evidence="1" id="KW-0328">Glycosyltransferase</keyword>
<keyword evidence="8" id="KW-1185">Reference proteome</keyword>
<feature type="transmembrane region" description="Helical" evidence="4">
    <location>
        <begin position="431"/>
        <end position="450"/>
    </location>
</feature>
<dbReference type="GO" id="GO:0016757">
    <property type="term" value="F:glycosyltransferase activity"/>
    <property type="evidence" value="ECO:0007669"/>
    <property type="project" value="UniProtKB-KW"/>
</dbReference>
<accession>A0A316FTV3</accession>
<protein>
    <submittedName>
        <fullName evidence="7">Glycosyltransferase involved in cell wall biosynthesis</fullName>
    </submittedName>
</protein>
<feature type="transmembrane region" description="Helical" evidence="4">
    <location>
        <begin position="126"/>
        <end position="149"/>
    </location>
</feature>
<reference evidence="7 8" key="1">
    <citation type="submission" date="2018-05" db="EMBL/GenBank/DDBJ databases">
        <title>Genomic Encyclopedia of Archaeal and Bacterial Type Strains, Phase II (KMG-II): from individual species to whole genera.</title>
        <authorList>
            <person name="Goeker M."/>
        </authorList>
    </citation>
    <scope>NUCLEOTIDE SEQUENCE [LARGE SCALE GENOMIC DNA]</scope>
    <source>
        <strain evidence="7 8">DSM 45184</strain>
    </source>
</reference>
<feature type="transmembrane region" description="Helical" evidence="4">
    <location>
        <begin position="161"/>
        <end position="180"/>
    </location>
</feature>
<feature type="transmembrane region" description="Helical" evidence="4">
    <location>
        <begin position="88"/>
        <end position="114"/>
    </location>
</feature>
<feature type="transmembrane region" description="Helical" evidence="4">
    <location>
        <begin position="399"/>
        <end position="419"/>
    </location>
</feature>
<feature type="compositionally biased region" description="Gly residues" evidence="3">
    <location>
        <begin position="492"/>
        <end position="561"/>
    </location>
</feature>
<dbReference type="InterPro" id="IPR001296">
    <property type="entry name" value="Glyco_trans_1"/>
</dbReference>
<feature type="transmembrane region" description="Helical" evidence="4">
    <location>
        <begin position="297"/>
        <end position="317"/>
    </location>
</feature>
<dbReference type="RefSeq" id="WP_239169663.1">
    <property type="nucleotide sequence ID" value="NZ_BONA01000001.1"/>
</dbReference>
<feature type="transmembrane region" description="Helical" evidence="4">
    <location>
        <begin position="48"/>
        <end position="67"/>
    </location>
</feature>
<organism evidence="7 8">
    <name type="scientific">Actinoplanes xinjiangensis</name>
    <dbReference type="NCBI Taxonomy" id="512350"/>
    <lineage>
        <taxon>Bacteria</taxon>
        <taxon>Bacillati</taxon>
        <taxon>Actinomycetota</taxon>
        <taxon>Actinomycetes</taxon>
        <taxon>Micromonosporales</taxon>
        <taxon>Micromonosporaceae</taxon>
        <taxon>Actinoplanes</taxon>
    </lineage>
</organism>
<evidence type="ECO:0000256" key="2">
    <source>
        <dbReference type="ARBA" id="ARBA00022679"/>
    </source>
</evidence>
<dbReference type="Proteomes" id="UP000245697">
    <property type="component" value="Unassembled WGS sequence"/>
</dbReference>
<evidence type="ECO:0000256" key="4">
    <source>
        <dbReference type="SAM" id="Phobius"/>
    </source>
</evidence>
<evidence type="ECO:0000256" key="3">
    <source>
        <dbReference type="SAM" id="MobiDB-lite"/>
    </source>
</evidence>
<feature type="transmembrane region" description="Helical" evidence="4">
    <location>
        <begin position="20"/>
        <end position="36"/>
    </location>
</feature>
<dbReference type="AlphaFoldDB" id="A0A316FTV3"/>
<comment type="caution">
    <text evidence="7">The sequence shown here is derived from an EMBL/GenBank/DDBJ whole genome shotgun (WGS) entry which is preliminary data.</text>
</comment>
<dbReference type="Pfam" id="PF13439">
    <property type="entry name" value="Glyco_transf_4"/>
    <property type="match status" value="1"/>
</dbReference>
<keyword evidence="4" id="KW-1133">Transmembrane helix</keyword>
<evidence type="ECO:0000256" key="1">
    <source>
        <dbReference type="ARBA" id="ARBA00022676"/>
    </source>
</evidence>
<evidence type="ECO:0000259" key="6">
    <source>
        <dbReference type="Pfam" id="PF13439"/>
    </source>
</evidence>
<evidence type="ECO:0000259" key="5">
    <source>
        <dbReference type="Pfam" id="PF00534"/>
    </source>
</evidence>
<evidence type="ECO:0000313" key="8">
    <source>
        <dbReference type="Proteomes" id="UP000245697"/>
    </source>
</evidence>
<sequence length="995" mass="102099">MLRTAVRRLSEDSLARNSLLIMATTVSNGGLGYFYWMLAARSVPPNRIGTATALISAATAVSMIANLGAGHMFIQRLPGSDAVTWSRIVGTGLFVGSAATAATATAAALIVPLFSGNFGFLSGPGGTAALIAAAVAVTLTTLLDNLYVAHRSGHGMLIRNLAVAAGKIVTLLAVLSAGAHGATAVLVSYILPTLLISLATIAVGPRRLRPSPHRADAPATAVDRTDPGASHTAVDGAGSSATHAVVDGADSFGIRPGADRFGGSGPRPGGRTRWRAATAGLRAELPHLRTAVTGHHLINLTQAGPAALLPVLVTARLGPDANAHFYLAWMTASMLFMVSPAVASALYAERTNAAAVPVSRAAVVVLAMVGAPAAVLLIAGERILALFSAGYAAEGGLLLQILVLAALPDAVANLAVAHWRSHGRFRLCRRLNLVRAITCLVLAWLLLPGSGVTGAGVAWLTGQTAAALLVGAIALTRRAPAAGTGPDKGPDSGVGDGSRGVGGGGETCPGGRGSGVGGGGEDSPGGRGSGVGGGGGEDSPGGPGSGVGDGSRGPGGEGRGAVGVPQEVGKRRQAGSETPTGEKTMRVLHLSNLYAPVIGGLERSIATSGEEMVRRGHEITVLTLATPEAPHDETINGVRVIRIRSIINTLAPGLNRDPRKPFHPTMADPLATAGIARVLRTHDFDLVHSHDWLMYSYLPLHGTALGLPHVHTAHDFGLTCVRKTFARNGRRCDGPSLGRCVPCASGQYGRPKSTLLTIGLRAHRHRGIDSLTAISNSVASALNLARLPGELPVQVISSLVPDGLDELARDTPRPDWLPDRPYLLFVGQLGPHKGIDVLFDAYEKLRAGMDDPPRLVCLGTPRDDTPPAPEGVLVRTDVPHPQVMASWRHAAAGVVPSLLEGMGQVAVEAMLAGTPLIASASGGLLDVVGDDGVNGLLVPPGDAEALHAALLRLLTDPDLAARLRANGLQRGLDFTAARVVPQIEEVYRACIAAAQ</sequence>
<dbReference type="Pfam" id="PF00534">
    <property type="entry name" value="Glycos_transf_1"/>
    <property type="match status" value="1"/>
</dbReference>
<keyword evidence="4" id="KW-0472">Membrane</keyword>
<feature type="transmembrane region" description="Helical" evidence="4">
    <location>
        <begin position="360"/>
        <end position="379"/>
    </location>
</feature>
<feature type="domain" description="Glycosyl transferase family 1" evidence="5">
    <location>
        <begin position="818"/>
        <end position="968"/>
    </location>
</feature>
<dbReference type="EMBL" id="QGGR01000002">
    <property type="protein sequence ID" value="PWK51515.1"/>
    <property type="molecule type" value="Genomic_DNA"/>
</dbReference>
<feature type="region of interest" description="Disordered" evidence="3">
    <location>
        <begin position="481"/>
        <end position="584"/>
    </location>
</feature>
<feature type="domain" description="Glycosyltransferase subfamily 4-like N-terminal" evidence="6">
    <location>
        <begin position="598"/>
        <end position="786"/>
    </location>
</feature>
<feature type="transmembrane region" description="Helical" evidence="4">
    <location>
        <begin position="186"/>
        <end position="204"/>
    </location>
</feature>
<keyword evidence="4" id="KW-0812">Transmembrane</keyword>
<gene>
    <name evidence="7" type="ORF">BC793_102545</name>
</gene>
<feature type="region of interest" description="Disordered" evidence="3">
    <location>
        <begin position="207"/>
        <end position="240"/>
    </location>
</feature>
<dbReference type="InterPro" id="IPR028098">
    <property type="entry name" value="Glyco_trans_4-like_N"/>
</dbReference>
<dbReference type="CDD" id="cd03801">
    <property type="entry name" value="GT4_PimA-like"/>
    <property type="match status" value="1"/>
</dbReference>
<evidence type="ECO:0000313" key="7">
    <source>
        <dbReference type="EMBL" id="PWK51515.1"/>
    </source>
</evidence>
<dbReference type="InterPro" id="IPR050194">
    <property type="entry name" value="Glycosyltransferase_grp1"/>
</dbReference>